<evidence type="ECO:0000313" key="3">
    <source>
        <dbReference type="Proteomes" id="UP000838756"/>
    </source>
</evidence>
<evidence type="ECO:0000313" key="2">
    <source>
        <dbReference type="EMBL" id="CAH2207794.1"/>
    </source>
</evidence>
<dbReference type="EMBL" id="CAKXAJ010001327">
    <property type="protein sequence ID" value="CAH2207794.1"/>
    <property type="molecule type" value="Genomic_DNA"/>
</dbReference>
<dbReference type="AlphaFoldDB" id="A0A8S4QCS1"/>
<feature type="non-terminal residue" evidence="2">
    <location>
        <position position="39"/>
    </location>
</feature>
<feature type="region of interest" description="Disordered" evidence="1">
    <location>
        <begin position="1"/>
        <end position="39"/>
    </location>
</feature>
<protein>
    <submittedName>
        <fullName evidence="2">Jg6308 protein</fullName>
    </submittedName>
</protein>
<reference evidence="2" key="1">
    <citation type="submission" date="2022-03" db="EMBL/GenBank/DDBJ databases">
        <authorList>
            <person name="Lindestad O."/>
        </authorList>
    </citation>
    <scope>NUCLEOTIDE SEQUENCE</scope>
</reference>
<organism evidence="2 3">
    <name type="scientific">Pararge aegeria aegeria</name>
    <dbReference type="NCBI Taxonomy" id="348720"/>
    <lineage>
        <taxon>Eukaryota</taxon>
        <taxon>Metazoa</taxon>
        <taxon>Ecdysozoa</taxon>
        <taxon>Arthropoda</taxon>
        <taxon>Hexapoda</taxon>
        <taxon>Insecta</taxon>
        <taxon>Pterygota</taxon>
        <taxon>Neoptera</taxon>
        <taxon>Endopterygota</taxon>
        <taxon>Lepidoptera</taxon>
        <taxon>Glossata</taxon>
        <taxon>Ditrysia</taxon>
        <taxon>Papilionoidea</taxon>
        <taxon>Nymphalidae</taxon>
        <taxon>Satyrinae</taxon>
        <taxon>Satyrini</taxon>
        <taxon>Parargina</taxon>
        <taxon>Pararge</taxon>
    </lineage>
</organism>
<feature type="compositionally biased region" description="Basic and acidic residues" evidence="1">
    <location>
        <begin position="19"/>
        <end position="29"/>
    </location>
</feature>
<feature type="compositionally biased region" description="Acidic residues" evidence="1">
    <location>
        <begin position="30"/>
        <end position="39"/>
    </location>
</feature>
<proteinExistence type="predicted"/>
<evidence type="ECO:0000256" key="1">
    <source>
        <dbReference type="SAM" id="MobiDB-lite"/>
    </source>
</evidence>
<dbReference type="Proteomes" id="UP000838756">
    <property type="component" value="Unassembled WGS sequence"/>
</dbReference>
<keyword evidence="3" id="KW-1185">Reference proteome</keyword>
<comment type="caution">
    <text evidence="2">The sequence shown here is derived from an EMBL/GenBank/DDBJ whole genome shotgun (WGS) entry which is preliminary data.</text>
</comment>
<sequence length="39" mass="4105">VDSVASGASIASDDESTYSDDHIDDRVDDPADDADVSNY</sequence>
<accession>A0A8S4QCS1</accession>
<feature type="non-terminal residue" evidence="2">
    <location>
        <position position="1"/>
    </location>
</feature>
<name>A0A8S4QCS1_9NEOP</name>
<gene>
    <name evidence="2" type="primary">jg6308</name>
    <name evidence="2" type="ORF">PAEG_LOCUS414</name>
</gene>